<sequence length="154" mass="16203">MSMAPGQTMGATPPKKALMVCGGDVPTNIRDSLKLSATPKGTSKWADNLFTCTYALADGNLVLRVKQSTNDTTASAYFDSRKAAAAKASTLSGLASLGLPAYETAGGTASFVRDNLTLEVDATAMKPVVGVEKTTRKDFAYTVASFVLACWREH</sequence>
<name>A0A853DIT1_9MICO</name>
<dbReference type="Proteomes" id="UP000571817">
    <property type="component" value="Unassembled WGS sequence"/>
</dbReference>
<accession>A0A853DIT1</accession>
<keyword evidence="2" id="KW-1185">Reference proteome</keyword>
<proteinExistence type="predicted"/>
<evidence type="ECO:0008006" key="3">
    <source>
        <dbReference type="Google" id="ProtNLM"/>
    </source>
</evidence>
<organism evidence="1 2">
    <name type="scientific">Allobranchiibius huperziae</name>
    <dbReference type="NCBI Taxonomy" id="1874116"/>
    <lineage>
        <taxon>Bacteria</taxon>
        <taxon>Bacillati</taxon>
        <taxon>Actinomycetota</taxon>
        <taxon>Actinomycetes</taxon>
        <taxon>Micrococcales</taxon>
        <taxon>Dermacoccaceae</taxon>
        <taxon>Allobranchiibius</taxon>
    </lineage>
</organism>
<evidence type="ECO:0000313" key="2">
    <source>
        <dbReference type="Proteomes" id="UP000571817"/>
    </source>
</evidence>
<dbReference type="AlphaFoldDB" id="A0A853DIT1"/>
<reference evidence="1 2" key="1">
    <citation type="submission" date="2020-07" db="EMBL/GenBank/DDBJ databases">
        <title>Sequencing the genomes of 1000 actinobacteria strains.</title>
        <authorList>
            <person name="Klenk H.-P."/>
        </authorList>
    </citation>
    <scope>NUCLEOTIDE SEQUENCE [LARGE SCALE GENOMIC DNA]</scope>
    <source>
        <strain evidence="1 2">DSM 29531</strain>
    </source>
</reference>
<dbReference type="EMBL" id="JACCFW010000001">
    <property type="protein sequence ID" value="NYJ74691.1"/>
    <property type="molecule type" value="Genomic_DNA"/>
</dbReference>
<evidence type="ECO:0000313" key="1">
    <source>
        <dbReference type="EMBL" id="NYJ74691.1"/>
    </source>
</evidence>
<gene>
    <name evidence="1" type="ORF">HNR15_001654</name>
</gene>
<protein>
    <recommendedName>
        <fullName evidence="3">DUF3558 domain-containing protein</fullName>
    </recommendedName>
</protein>
<comment type="caution">
    <text evidence="1">The sequence shown here is derived from an EMBL/GenBank/DDBJ whole genome shotgun (WGS) entry which is preliminary data.</text>
</comment>
<dbReference type="RefSeq" id="WP_179480762.1">
    <property type="nucleotide sequence ID" value="NZ_JACCFW010000001.1"/>
</dbReference>